<evidence type="ECO:0000256" key="2">
    <source>
        <dbReference type="SAM" id="SignalP"/>
    </source>
</evidence>
<proteinExistence type="predicted"/>
<reference evidence="3 4" key="1">
    <citation type="journal article" date="2017" name="ISME J.">
        <title>Energy and carbon metabolisms in a deep terrestrial subsurface fluid microbial community.</title>
        <authorList>
            <person name="Momper L."/>
            <person name="Jungbluth S.P."/>
            <person name="Lee M.D."/>
            <person name="Amend J.P."/>
        </authorList>
    </citation>
    <scope>NUCLEOTIDE SEQUENCE [LARGE SCALE GENOMIC DNA]</scope>
    <source>
        <strain evidence="3">SURF_26</strain>
    </source>
</reference>
<dbReference type="PROSITE" id="PS50077">
    <property type="entry name" value="HEAT_REPEAT"/>
    <property type="match status" value="1"/>
</dbReference>
<dbReference type="Gene3D" id="1.25.10.10">
    <property type="entry name" value="Leucine-rich Repeat Variant"/>
    <property type="match status" value="1"/>
</dbReference>
<sequence length="153" mass="16455">MKHLCMAVVILCLSSIAFADTIDDAIQQLSSPEEDVREEAVAFLGGRGDDRAFEPLLNALNDTSEDVREEAVRALSKLGKPEACPALIKILNDDSFGVRREAIKALELIGDDAAAEALEKLAATTSNPWTSDHAAKAAVKIRMRGTVNDFTGE</sequence>
<dbReference type="Pfam" id="PF03130">
    <property type="entry name" value="HEAT_PBS"/>
    <property type="match status" value="1"/>
</dbReference>
<dbReference type="PANTHER" id="PTHR12697:SF5">
    <property type="entry name" value="DEOXYHYPUSINE HYDROXYLASE"/>
    <property type="match status" value="1"/>
</dbReference>
<dbReference type="EMBL" id="QZJZ01000004">
    <property type="protein sequence ID" value="RJP62157.1"/>
    <property type="molecule type" value="Genomic_DNA"/>
</dbReference>
<dbReference type="InterPro" id="IPR021133">
    <property type="entry name" value="HEAT_type_2"/>
</dbReference>
<dbReference type="Proteomes" id="UP000266426">
    <property type="component" value="Unassembled WGS sequence"/>
</dbReference>
<gene>
    <name evidence="3" type="ORF">C4541_00255</name>
</gene>
<dbReference type="InterPro" id="IPR004155">
    <property type="entry name" value="PBS_lyase_HEAT"/>
</dbReference>
<dbReference type="InterPro" id="IPR011989">
    <property type="entry name" value="ARM-like"/>
</dbReference>
<protein>
    <submittedName>
        <fullName evidence="3">HEAT repeat domain-containing protein</fullName>
    </submittedName>
</protein>
<dbReference type="Pfam" id="PF13646">
    <property type="entry name" value="HEAT_2"/>
    <property type="match status" value="1"/>
</dbReference>
<dbReference type="InterPro" id="IPR016024">
    <property type="entry name" value="ARM-type_fold"/>
</dbReference>
<comment type="caution">
    <text evidence="3">The sequence shown here is derived from an EMBL/GenBank/DDBJ whole genome shotgun (WGS) entry which is preliminary data.</text>
</comment>
<dbReference type="SUPFAM" id="SSF48371">
    <property type="entry name" value="ARM repeat"/>
    <property type="match status" value="1"/>
</dbReference>
<evidence type="ECO:0000313" key="3">
    <source>
        <dbReference type="EMBL" id="RJP62157.1"/>
    </source>
</evidence>
<feature type="signal peptide" evidence="2">
    <location>
        <begin position="1"/>
        <end position="19"/>
    </location>
</feature>
<feature type="chain" id="PRO_5017309887" evidence="2">
    <location>
        <begin position="20"/>
        <end position="153"/>
    </location>
</feature>
<dbReference type="GO" id="GO:0016491">
    <property type="term" value="F:oxidoreductase activity"/>
    <property type="evidence" value="ECO:0007669"/>
    <property type="project" value="TreeGrafter"/>
</dbReference>
<dbReference type="PANTHER" id="PTHR12697">
    <property type="entry name" value="PBS LYASE HEAT-LIKE PROTEIN"/>
    <property type="match status" value="1"/>
</dbReference>
<accession>A0A3A4RHE1</accession>
<name>A0A3A4RHE1_9BACT</name>
<evidence type="ECO:0000313" key="4">
    <source>
        <dbReference type="Proteomes" id="UP000266426"/>
    </source>
</evidence>
<dbReference type="AlphaFoldDB" id="A0A3A4RHE1"/>
<organism evidence="3 4">
    <name type="scientific">Candidatus Auribacter fodinae</name>
    <dbReference type="NCBI Taxonomy" id="2093366"/>
    <lineage>
        <taxon>Bacteria</taxon>
        <taxon>Pseudomonadati</taxon>
        <taxon>Candidatus Auribacterota</taxon>
        <taxon>Candidatus Auribacteria</taxon>
        <taxon>Candidatus Auribacterales</taxon>
        <taxon>Candidatus Auribacteraceae</taxon>
        <taxon>Candidatus Auribacter</taxon>
    </lineage>
</organism>
<dbReference type="SMART" id="SM00567">
    <property type="entry name" value="EZ_HEAT"/>
    <property type="match status" value="3"/>
</dbReference>
<keyword evidence="2" id="KW-0732">Signal</keyword>
<evidence type="ECO:0000256" key="1">
    <source>
        <dbReference type="ARBA" id="ARBA00045876"/>
    </source>
</evidence>
<comment type="function">
    <text evidence="1">Catalyzes the hydroxylation of the N(6)-(4-aminobutyl)-L-lysine intermediate produced by deoxyhypusine synthase/DHPS on a critical lysine of the eukaryotic translation initiation factor 5A/eIF-5A. This is the second step of the post-translational modification of that lysine into an unusual amino acid residue named hypusine. Hypusination is unique to mature eIF-5A factor and is essential for its function.</text>
</comment>